<dbReference type="PANTHER" id="PTHR35091">
    <property type="entry name" value="FLAGELLAR PROTEIN FLIL"/>
    <property type="match status" value="1"/>
</dbReference>
<keyword evidence="3" id="KW-0145">Chemotaxis</keyword>
<gene>
    <name evidence="8" type="ORF">LCGC14_0495790</name>
</gene>
<protein>
    <recommendedName>
        <fullName evidence="9">Flagellar basal body-associated protein FliL</fullName>
    </recommendedName>
</protein>
<dbReference type="GO" id="GO:0071978">
    <property type="term" value="P:bacterial-type flagellum-dependent swarming motility"/>
    <property type="evidence" value="ECO:0007669"/>
    <property type="project" value="TreeGrafter"/>
</dbReference>
<comment type="subcellular location">
    <subcellularLocation>
        <location evidence="1">Cell membrane</location>
        <topology evidence="1">Single-pass membrane protein</topology>
    </subcellularLocation>
</comment>
<name>A0A0F9SAH6_9ZZZZ</name>
<keyword evidence="7" id="KW-0472">Membrane</keyword>
<evidence type="ECO:0000256" key="6">
    <source>
        <dbReference type="ARBA" id="ARBA00022989"/>
    </source>
</evidence>
<keyword evidence="5" id="KW-0283">Flagellar rotation</keyword>
<dbReference type="Pfam" id="PF03748">
    <property type="entry name" value="FliL"/>
    <property type="match status" value="1"/>
</dbReference>
<accession>A0A0F9SAH6</accession>
<evidence type="ECO:0000313" key="8">
    <source>
        <dbReference type="EMBL" id="KKN64054.1"/>
    </source>
</evidence>
<keyword evidence="2" id="KW-1003">Cell membrane</keyword>
<evidence type="ECO:0000256" key="1">
    <source>
        <dbReference type="ARBA" id="ARBA00004162"/>
    </source>
</evidence>
<evidence type="ECO:0000256" key="3">
    <source>
        <dbReference type="ARBA" id="ARBA00022500"/>
    </source>
</evidence>
<evidence type="ECO:0000256" key="5">
    <source>
        <dbReference type="ARBA" id="ARBA00022779"/>
    </source>
</evidence>
<dbReference type="PANTHER" id="PTHR35091:SF2">
    <property type="entry name" value="FLAGELLAR PROTEIN FLIL"/>
    <property type="match status" value="1"/>
</dbReference>
<dbReference type="GO" id="GO:0006935">
    <property type="term" value="P:chemotaxis"/>
    <property type="evidence" value="ECO:0007669"/>
    <property type="project" value="UniProtKB-KW"/>
</dbReference>
<evidence type="ECO:0000256" key="2">
    <source>
        <dbReference type="ARBA" id="ARBA00022475"/>
    </source>
</evidence>
<keyword evidence="6" id="KW-1133">Transmembrane helix</keyword>
<evidence type="ECO:0000256" key="4">
    <source>
        <dbReference type="ARBA" id="ARBA00022692"/>
    </source>
</evidence>
<dbReference type="EMBL" id="LAZR01000569">
    <property type="protein sequence ID" value="KKN64054.1"/>
    <property type="molecule type" value="Genomic_DNA"/>
</dbReference>
<evidence type="ECO:0000256" key="7">
    <source>
        <dbReference type="ARBA" id="ARBA00023136"/>
    </source>
</evidence>
<dbReference type="GO" id="GO:0009425">
    <property type="term" value="C:bacterial-type flagellum basal body"/>
    <property type="evidence" value="ECO:0007669"/>
    <property type="project" value="InterPro"/>
</dbReference>
<dbReference type="AlphaFoldDB" id="A0A0F9SAH6"/>
<sequence>MHKSIQILFMLLLSIMVLPTWADDEPAPAKAIYFAIDEPFTINFLTQSNQQARYLQIKVTLMAHDQAIIDSAALNSPMLQDALRSLFTAQTLETVNSVTGREALQTASLNTVKSILKEETGKDNIDNVYFTSFILQ</sequence>
<dbReference type="GO" id="GO:0005886">
    <property type="term" value="C:plasma membrane"/>
    <property type="evidence" value="ECO:0007669"/>
    <property type="project" value="UniProtKB-SubCell"/>
</dbReference>
<organism evidence="8">
    <name type="scientific">marine sediment metagenome</name>
    <dbReference type="NCBI Taxonomy" id="412755"/>
    <lineage>
        <taxon>unclassified sequences</taxon>
        <taxon>metagenomes</taxon>
        <taxon>ecological metagenomes</taxon>
    </lineage>
</organism>
<proteinExistence type="predicted"/>
<keyword evidence="4" id="KW-0812">Transmembrane</keyword>
<comment type="caution">
    <text evidence="8">The sequence shown here is derived from an EMBL/GenBank/DDBJ whole genome shotgun (WGS) entry which is preliminary data.</text>
</comment>
<reference evidence="8" key="1">
    <citation type="journal article" date="2015" name="Nature">
        <title>Complex archaea that bridge the gap between prokaryotes and eukaryotes.</title>
        <authorList>
            <person name="Spang A."/>
            <person name="Saw J.H."/>
            <person name="Jorgensen S.L."/>
            <person name="Zaremba-Niedzwiedzka K."/>
            <person name="Martijn J."/>
            <person name="Lind A.E."/>
            <person name="van Eijk R."/>
            <person name="Schleper C."/>
            <person name="Guy L."/>
            <person name="Ettema T.J."/>
        </authorList>
    </citation>
    <scope>NUCLEOTIDE SEQUENCE</scope>
</reference>
<evidence type="ECO:0008006" key="9">
    <source>
        <dbReference type="Google" id="ProtNLM"/>
    </source>
</evidence>
<dbReference type="InterPro" id="IPR005503">
    <property type="entry name" value="FliL"/>
</dbReference>